<comment type="function">
    <text evidence="9">May transport inorganic phosphate (Pi).</text>
</comment>
<name>A0A8X7Q7Q1_BRACI</name>
<gene>
    <name evidence="14" type="ORF">Bca52824_070287</name>
</gene>
<feature type="transmembrane region" description="Helical" evidence="11">
    <location>
        <begin position="389"/>
        <end position="410"/>
    </location>
</feature>
<keyword evidence="4" id="KW-1003">Cell membrane</keyword>
<feature type="coiled-coil region" evidence="10">
    <location>
        <begin position="187"/>
        <end position="214"/>
    </location>
</feature>
<dbReference type="GO" id="GO:0005802">
    <property type="term" value="C:trans-Golgi network"/>
    <property type="evidence" value="ECO:0007669"/>
    <property type="project" value="TreeGrafter"/>
</dbReference>
<evidence type="ECO:0000259" key="13">
    <source>
        <dbReference type="PROSITE" id="PS51382"/>
    </source>
</evidence>
<evidence type="ECO:0000313" key="15">
    <source>
        <dbReference type="Proteomes" id="UP000886595"/>
    </source>
</evidence>
<dbReference type="Proteomes" id="UP000886595">
    <property type="component" value="Unassembled WGS sequence"/>
</dbReference>
<evidence type="ECO:0000259" key="12">
    <source>
        <dbReference type="PROSITE" id="PS51380"/>
    </source>
</evidence>
<feature type="transmembrane region" description="Helical" evidence="11">
    <location>
        <begin position="537"/>
        <end position="553"/>
    </location>
</feature>
<dbReference type="GO" id="GO:0006817">
    <property type="term" value="P:phosphate ion transport"/>
    <property type="evidence" value="ECO:0007669"/>
    <property type="project" value="UniProtKB-KW"/>
</dbReference>
<keyword evidence="15" id="KW-1185">Reference proteome</keyword>
<keyword evidence="10" id="KW-0175">Coiled coil</keyword>
<dbReference type="PANTHER" id="PTHR10783:SF99">
    <property type="entry name" value="PHOSPHATE TRANSPORTER PHO1 HOMOLOG 4"/>
    <property type="match status" value="1"/>
</dbReference>
<comment type="similarity">
    <text evidence="2">Belongs to the SYG1 (TC 2.A.94) family.</text>
</comment>
<dbReference type="PANTHER" id="PTHR10783">
    <property type="entry name" value="XENOTROPIC AND POLYTROPIC RETROVIRUS RECEPTOR 1-RELATED"/>
    <property type="match status" value="1"/>
</dbReference>
<organism evidence="14 15">
    <name type="scientific">Brassica carinata</name>
    <name type="common">Ethiopian mustard</name>
    <name type="synonym">Abyssinian cabbage</name>
    <dbReference type="NCBI Taxonomy" id="52824"/>
    <lineage>
        <taxon>Eukaryota</taxon>
        <taxon>Viridiplantae</taxon>
        <taxon>Streptophyta</taxon>
        <taxon>Embryophyta</taxon>
        <taxon>Tracheophyta</taxon>
        <taxon>Spermatophyta</taxon>
        <taxon>Magnoliopsida</taxon>
        <taxon>eudicotyledons</taxon>
        <taxon>Gunneridae</taxon>
        <taxon>Pentapetalae</taxon>
        <taxon>rosids</taxon>
        <taxon>malvids</taxon>
        <taxon>Brassicales</taxon>
        <taxon>Brassicaceae</taxon>
        <taxon>Brassiceae</taxon>
        <taxon>Brassica</taxon>
    </lineage>
</organism>
<keyword evidence="3" id="KW-0813">Transport</keyword>
<dbReference type="AlphaFoldDB" id="A0A8X7Q7Q1"/>
<keyword evidence="7 11" id="KW-1133">Transmembrane helix</keyword>
<evidence type="ECO:0000256" key="10">
    <source>
        <dbReference type="SAM" id="Coils"/>
    </source>
</evidence>
<feature type="domain" description="EXS" evidence="12">
    <location>
        <begin position="497"/>
        <end position="694"/>
    </location>
</feature>
<keyword evidence="6 11" id="KW-0812">Transmembrane</keyword>
<evidence type="ECO:0000256" key="4">
    <source>
        <dbReference type="ARBA" id="ARBA00022475"/>
    </source>
</evidence>
<keyword evidence="5" id="KW-0592">Phosphate transport</keyword>
<sequence>MRFGKEFVSKMIPEWQEAYIDYAHLKTLLQDIETSRKISVSNSQMKPSFARNLTRRYNREASVSESHDTAVNTVEEPRITHELGLLKAGEPSGDSEVVFFRALDQEFNKVNSFYRKEMDALVAFRLRVMEKKHSLSDSVSVDINAFTSEIGSSSKSTEHTKQSVLERIRMNKSRETPLSTIKSILKVHKHEGELRFTRENLKKAEELLQRAFTEFYQKLGHLKNYSFLNTSAISKIMKKYDKIAARNASRQYMEMVDSSYLTSSDEVQKLMLRTESTFIEHFSSSNRSQGKNLLRPKANKERHRITFSTGFFFGCSISLIIALVLIIHARNIMGTLGQRTYMETMFPLYRFFGFVVLHLTMYAANIYLWKIYRVNYSFIFGFKQGTELGYRHVLLLSFGLGTLSLCAVLLNLDMEMDSQTKTTKHSLNLFLSFSSPRFFFLMALFRCIAAPFYTVNLPDFFLADQLTSQVQALRSLEFYICYYGFGDFRQRRRNTCRSNDVFTTFYFIVAVIPYWLRLLQCIRRIIEEKDRMHGYNAIKYLLTIVAACLRTAYTLNRGTTWNITAWVFSGAATLYATYWDIVVDWGLLQRGCKNSFLRDKLLVPHKTVYYAAMVSNQNQQLSSVYLLLVWLQTVLDLKFSFLHRETLVALMACLEIIRRGIWNFFRLENEHLNNVGKFRAFRTVPLPFNYQEDI</sequence>
<evidence type="ECO:0000256" key="7">
    <source>
        <dbReference type="ARBA" id="ARBA00022989"/>
    </source>
</evidence>
<dbReference type="InterPro" id="IPR034092">
    <property type="entry name" value="PHO1_SPX"/>
</dbReference>
<evidence type="ECO:0000256" key="11">
    <source>
        <dbReference type="SAM" id="Phobius"/>
    </source>
</evidence>
<evidence type="ECO:0000256" key="3">
    <source>
        <dbReference type="ARBA" id="ARBA00022448"/>
    </source>
</evidence>
<dbReference type="GO" id="GO:0016036">
    <property type="term" value="P:cellular response to phosphate starvation"/>
    <property type="evidence" value="ECO:0007669"/>
    <property type="project" value="TreeGrafter"/>
</dbReference>
<reference evidence="14 15" key="1">
    <citation type="submission" date="2020-02" db="EMBL/GenBank/DDBJ databases">
        <authorList>
            <person name="Ma Q."/>
            <person name="Huang Y."/>
            <person name="Song X."/>
            <person name="Pei D."/>
        </authorList>
    </citation>
    <scope>NUCLEOTIDE SEQUENCE [LARGE SCALE GENOMIC DNA]</scope>
    <source>
        <strain evidence="14">Sxm20200214</strain>
        <tissue evidence="14">Leaf</tissue>
    </source>
</reference>
<dbReference type="Pfam" id="PF03124">
    <property type="entry name" value="EXS"/>
    <property type="match status" value="1"/>
</dbReference>
<protein>
    <submittedName>
        <fullName evidence="14">Uncharacterized protein</fullName>
    </submittedName>
</protein>
<dbReference type="GO" id="GO:0000822">
    <property type="term" value="F:inositol hexakisphosphate binding"/>
    <property type="evidence" value="ECO:0007669"/>
    <property type="project" value="TreeGrafter"/>
</dbReference>
<evidence type="ECO:0000256" key="9">
    <source>
        <dbReference type="ARBA" id="ARBA00043939"/>
    </source>
</evidence>
<feature type="transmembrane region" description="Helical" evidence="11">
    <location>
        <begin position="305"/>
        <end position="327"/>
    </location>
</feature>
<dbReference type="GO" id="GO:0005886">
    <property type="term" value="C:plasma membrane"/>
    <property type="evidence" value="ECO:0007669"/>
    <property type="project" value="UniProtKB-SubCell"/>
</dbReference>
<feature type="transmembrane region" description="Helical" evidence="11">
    <location>
        <begin position="348"/>
        <end position="369"/>
    </location>
</feature>
<dbReference type="PROSITE" id="PS51380">
    <property type="entry name" value="EXS"/>
    <property type="match status" value="1"/>
</dbReference>
<feature type="domain" description="SPX" evidence="13">
    <location>
        <begin position="1"/>
        <end position="254"/>
    </location>
</feature>
<comment type="caution">
    <text evidence="14">The sequence shown here is derived from an EMBL/GenBank/DDBJ whole genome shotgun (WGS) entry which is preliminary data.</text>
</comment>
<dbReference type="Pfam" id="PF03105">
    <property type="entry name" value="SPX"/>
    <property type="match status" value="2"/>
</dbReference>
<proteinExistence type="inferred from homology"/>
<dbReference type="EMBL" id="JAAMPC010000014">
    <property type="protein sequence ID" value="KAG2263208.1"/>
    <property type="molecule type" value="Genomic_DNA"/>
</dbReference>
<keyword evidence="8 11" id="KW-0472">Membrane</keyword>
<dbReference type="OrthoDB" id="9970435at2759"/>
<feature type="transmembrane region" description="Helical" evidence="11">
    <location>
        <begin position="430"/>
        <end position="453"/>
    </location>
</feature>
<evidence type="ECO:0000256" key="5">
    <source>
        <dbReference type="ARBA" id="ARBA00022592"/>
    </source>
</evidence>
<dbReference type="PROSITE" id="PS51382">
    <property type="entry name" value="SPX"/>
    <property type="match status" value="1"/>
</dbReference>
<evidence type="ECO:0000256" key="6">
    <source>
        <dbReference type="ARBA" id="ARBA00022692"/>
    </source>
</evidence>
<evidence type="ECO:0000313" key="14">
    <source>
        <dbReference type="EMBL" id="KAG2263208.1"/>
    </source>
</evidence>
<evidence type="ECO:0000256" key="1">
    <source>
        <dbReference type="ARBA" id="ARBA00004651"/>
    </source>
</evidence>
<evidence type="ECO:0000256" key="2">
    <source>
        <dbReference type="ARBA" id="ARBA00009665"/>
    </source>
</evidence>
<accession>A0A8X7Q7Q1</accession>
<feature type="transmembrane region" description="Helical" evidence="11">
    <location>
        <begin position="501"/>
        <end position="516"/>
    </location>
</feature>
<comment type="subcellular location">
    <subcellularLocation>
        <location evidence="1">Cell membrane</location>
        <topology evidence="1">Multi-pass membrane protein</topology>
    </subcellularLocation>
</comment>
<feature type="transmembrane region" description="Helical" evidence="11">
    <location>
        <begin position="565"/>
        <end position="588"/>
    </location>
</feature>
<dbReference type="InterPro" id="IPR004331">
    <property type="entry name" value="SPX_dom"/>
</dbReference>
<dbReference type="InterPro" id="IPR004342">
    <property type="entry name" value="EXS_C"/>
</dbReference>
<dbReference type="CDD" id="cd14476">
    <property type="entry name" value="SPX_PHO1_like"/>
    <property type="match status" value="1"/>
</dbReference>
<evidence type="ECO:0000256" key="8">
    <source>
        <dbReference type="ARBA" id="ARBA00023136"/>
    </source>
</evidence>